<reference evidence="1" key="1">
    <citation type="submission" date="2022-06" db="EMBL/GenBank/DDBJ databases">
        <title>Novel species in genus nocardia.</title>
        <authorList>
            <person name="Li F."/>
        </authorList>
    </citation>
    <scope>NUCLEOTIDE SEQUENCE</scope>
    <source>
        <strain evidence="1">CDC141</strain>
    </source>
</reference>
<keyword evidence="2" id="KW-1185">Reference proteome</keyword>
<name>A0A9X2EDR5_9NOCA</name>
<sequence>MDWVRDFYSVSGGSWAKADAKVTDHLVTLVRNGAVFHKGKLLEQPIDVTSANPDESHATAVA</sequence>
<organism evidence="1 2">
    <name type="scientific">Nocardia pulmonis</name>
    <dbReference type="NCBI Taxonomy" id="2951408"/>
    <lineage>
        <taxon>Bacteria</taxon>
        <taxon>Bacillati</taxon>
        <taxon>Actinomycetota</taxon>
        <taxon>Actinomycetes</taxon>
        <taxon>Mycobacteriales</taxon>
        <taxon>Nocardiaceae</taxon>
        <taxon>Nocardia</taxon>
    </lineage>
</organism>
<gene>
    <name evidence="1" type="ORF">NDR86_29260</name>
</gene>
<dbReference type="AlphaFoldDB" id="A0A9X2EDR5"/>
<evidence type="ECO:0000313" key="1">
    <source>
        <dbReference type="EMBL" id="MCM6777585.1"/>
    </source>
</evidence>
<evidence type="ECO:0000313" key="2">
    <source>
        <dbReference type="Proteomes" id="UP001139157"/>
    </source>
</evidence>
<accession>A0A9X2EDR5</accession>
<dbReference type="Proteomes" id="UP001139157">
    <property type="component" value="Unassembled WGS sequence"/>
</dbReference>
<proteinExistence type="predicted"/>
<protein>
    <submittedName>
        <fullName evidence="1">Uncharacterized protein</fullName>
    </submittedName>
</protein>
<comment type="caution">
    <text evidence="1">The sequence shown here is derived from an EMBL/GenBank/DDBJ whole genome shotgun (WGS) entry which is preliminary data.</text>
</comment>
<dbReference type="EMBL" id="JAMRXG010000016">
    <property type="protein sequence ID" value="MCM6777585.1"/>
    <property type="molecule type" value="Genomic_DNA"/>
</dbReference>
<dbReference type="RefSeq" id="WP_251917123.1">
    <property type="nucleotide sequence ID" value="NZ_JAMRXG010000016.1"/>
</dbReference>